<accession>A0A382GL00</accession>
<dbReference type="EMBL" id="UINC01056149">
    <property type="protein sequence ID" value="SVB75828.1"/>
    <property type="molecule type" value="Genomic_DNA"/>
</dbReference>
<name>A0A382GL00_9ZZZZ</name>
<sequence length="40" mass="4263">MADEVELSFVIPVFNGAKSITPVVEGIVAAYADLEIEIVL</sequence>
<evidence type="ECO:0000313" key="1">
    <source>
        <dbReference type="EMBL" id="SVB75828.1"/>
    </source>
</evidence>
<protein>
    <recommendedName>
        <fullName evidence="2">Glycosyltransferase 2-like domain-containing protein</fullName>
    </recommendedName>
</protein>
<feature type="non-terminal residue" evidence="1">
    <location>
        <position position="40"/>
    </location>
</feature>
<proteinExistence type="predicted"/>
<evidence type="ECO:0008006" key="2">
    <source>
        <dbReference type="Google" id="ProtNLM"/>
    </source>
</evidence>
<organism evidence="1">
    <name type="scientific">marine metagenome</name>
    <dbReference type="NCBI Taxonomy" id="408172"/>
    <lineage>
        <taxon>unclassified sequences</taxon>
        <taxon>metagenomes</taxon>
        <taxon>ecological metagenomes</taxon>
    </lineage>
</organism>
<dbReference type="AlphaFoldDB" id="A0A382GL00"/>
<reference evidence="1" key="1">
    <citation type="submission" date="2018-05" db="EMBL/GenBank/DDBJ databases">
        <authorList>
            <person name="Lanie J.A."/>
            <person name="Ng W.-L."/>
            <person name="Kazmierczak K.M."/>
            <person name="Andrzejewski T.M."/>
            <person name="Davidsen T.M."/>
            <person name="Wayne K.J."/>
            <person name="Tettelin H."/>
            <person name="Glass J.I."/>
            <person name="Rusch D."/>
            <person name="Podicherti R."/>
            <person name="Tsui H.-C.T."/>
            <person name="Winkler M.E."/>
        </authorList>
    </citation>
    <scope>NUCLEOTIDE SEQUENCE</scope>
</reference>
<gene>
    <name evidence="1" type="ORF">METZ01_LOCUS228682</name>
</gene>